<dbReference type="EMBL" id="VWRS01000004">
    <property type="protein sequence ID" value="KAA5825156.1"/>
    <property type="molecule type" value="Genomic_DNA"/>
</dbReference>
<dbReference type="OrthoDB" id="259356at2"/>
<reference evidence="3 4" key="2">
    <citation type="submission" date="2019-07" db="EMBL/GenBank/DDBJ databases">
        <title>Algibacter marinivivus sp. nov., isolated from the surface of a marine red alga.</title>
        <authorList>
            <person name="Zhong X."/>
            <person name="Xu W."/>
            <person name="Zhang Y."/>
            <person name="Zhang Q."/>
            <person name="Du Z."/>
        </authorList>
    </citation>
    <scope>NUCLEOTIDE SEQUENCE [LARGE SCALE GENOMIC DNA]</scope>
    <source>
        <strain evidence="3 4">RU-4-M-4</strain>
    </source>
</reference>
<gene>
    <name evidence="2" type="ORF">F2B50_08140</name>
    <name evidence="3" type="ORF">FPF71_08140</name>
</gene>
<feature type="domain" description="3-keto-alpha-glucoside-1,2-lyase/3-keto-2-hydroxy-glucal hydratase" evidence="1">
    <location>
        <begin position="34"/>
        <end position="228"/>
    </location>
</feature>
<keyword evidence="4" id="KW-1185">Reference proteome</keyword>
<dbReference type="Proteomes" id="UP000322315">
    <property type="component" value="Unassembled WGS sequence"/>
</dbReference>
<dbReference type="GO" id="GO:0016787">
    <property type="term" value="F:hydrolase activity"/>
    <property type="evidence" value="ECO:0007669"/>
    <property type="project" value="InterPro"/>
</dbReference>
<reference evidence="2 5" key="1">
    <citation type="journal article" date="2015" name="Int. J. Syst. Evol. Microbiol.">
        <title>Algibacter amylolyticus sp. nov., isolated from intertidal sediment.</title>
        <authorList>
            <person name="Zhang D.C."/>
            <person name="Wu J."/>
            <person name="Neuner K."/>
            <person name="Yao J."/>
            <person name="Margesin R."/>
        </authorList>
    </citation>
    <scope>NUCLEOTIDE SEQUENCE [LARGE SCALE GENOMIC DNA]</scope>
    <source>
        <strain evidence="2 5">RU-4-M-4</strain>
    </source>
</reference>
<dbReference type="AlphaFoldDB" id="A0A5M7B6G8"/>
<dbReference type="EMBL" id="VMBF01000004">
    <property type="protein sequence ID" value="TSJ77650.1"/>
    <property type="molecule type" value="Genomic_DNA"/>
</dbReference>
<evidence type="ECO:0000313" key="3">
    <source>
        <dbReference type="EMBL" id="TSJ77650.1"/>
    </source>
</evidence>
<dbReference type="Pfam" id="PF06439">
    <property type="entry name" value="3keto-disac_hyd"/>
    <property type="match status" value="1"/>
</dbReference>
<dbReference type="Gene3D" id="2.60.120.560">
    <property type="entry name" value="Exo-inulinase, domain 1"/>
    <property type="match status" value="1"/>
</dbReference>
<evidence type="ECO:0000313" key="2">
    <source>
        <dbReference type="EMBL" id="KAA5825156.1"/>
    </source>
</evidence>
<dbReference type="InterPro" id="IPR010496">
    <property type="entry name" value="AL/BT2_dom"/>
</dbReference>
<evidence type="ECO:0000313" key="4">
    <source>
        <dbReference type="Proteomes" id="UP000315145"/>
    </source>
</evidence>
<comment type="caution">
    <text evidence="2">The sequence shown here is derived from an EMBL/GenBank/DDBJ whole genome shotgun (WGS) entry which is preliminary data.</text>
</comment>
<dbReference type="Proteomes" id="UP000315145">
    <property type="component" value="Unassembled WGS sequence"/>
</dbReference>
<protein>
    <submittedName>
        <fullName evidence="2">DUF1080 domain-containing protein</fullName>
    </submittedName>
</protein>
<evidence type="ECO:0000313" key="5">
    <source>
        <dbReference type="Proteomes" id="UP000322315"/>
    </source>
</evidence>
<sequence>MLKNLRSIIITLGILLSLSINRSFAQEKLWKGTFQGWTFGYKCEPFDRGLYWHIQPNGDLLATGGDSYKTQSGMRTNEVYGDYELTLEYKWLSSGEDKKSGNSGIWIHGQEGFDQDNGAFPNSIEVQLRKTTAGDLLRKGLEIDQESGFPSKGEAVFRRSDSSTVEHFYNEWNTLKIRCEKDEISVWLNGTLINKAIQCRTISNEPVTSGYITLQAEFKDLSFRNIVIEKLEKDN</sequence>
<organism evidence="2 5">
    <name type="scientific">Algibacter amylolyticus</name>
    <dbReference type="NCBI Taxonomy" id="1608400"/>
    <lineage>
        <taxon>Bacteria</taxon>
        <taxon>Pseudomonadati</taxon>
        <taxon>Bacteroidota</taxon>
        <taxon>Flavobacteriia</taxon>
        <taxon>Flavobacteriales</taxon>
        <taxon>Flavobacteriaceae</taxon>
        <taxon>Algibacter</taxon>
    </lineage>
</organism>
<accession>A0A5M7B6G8</accession>
<evidence type="ECO:0000259" key="1">
    <source>
        <dbReference type="Pfam" id="PF06439"/>
    </source>
</evidence>
<name>A0A5M7B6G8_9FLAO</name>
<proteinExistence type="predicted"/>
<reference evidence="2" key="3">
    <citation type="submission" date="2019-09" db="EMBL/GenBank/DDBJ databases">
        <authorList>
            <person name="Zhang D.-C."/>
        </authorList>
    </citation>
    <scope>NUCLEOTIDE SEQUENCE</scope>
    <source>
        <strain evidence="2">RU-4-M-4</strain>
    </source>
</reference>